<gene>
    <name evidence="4" type="ORF">ENS29_08630</name>
</gene>
<evidence type="ECO:0000259" key="3">
    <source>
        <dbReference type="Pfam" id="PF07603"/>
    </source>
</evidence>
<evidence type="ECO:0000256" key="1">
    <source>
        <dbReference type="SAM" id="MobiDB-lite"/>
    </source>
</evidence>
<protein>
    <submittedName>
        <fullName evidence="4">DUF1566 domain-containing protein</fullName>
    </submittedName>
</protein>
<feature type="chain" id="PRO_5028159209" evidence="2">
    <location>
        <begin position="25"/>
        <end position="239"/>
    </location>
</feature>
<dbReference type="AlphaFoldDB" id="A0A7C4RPL5"/>
<accession>A0A7C4RPL5</accession>
<name>A0A7C4RPL5_9BACT</name>
<dbReference type="PANTHER" id="PTHR35812:SF1">
    <property type="entry name" value="LIPOPROTEIN"/>
    <property type="match status" value="1"/>
</dbReference>
<comment type="caution">
    <text evidence="4">The sequence shown here is derived from an EMBL/GenBank/DDBJ whole genome shotgun (WGS) entry which is preliminary data.</text>
</comment>
<sequence>MKVSLSAAAIWVAVLSITAVSSIAGPLPPSGERTCYDTQSEVPRPQPGRIILGAPKPANTPPPEFIKLNETGNEVPIESGIWAMVQDKTTGLVWEVKQHKDGKPNPADPHDADNLMRWYDPDSTTNGGAAGIAGTDTRKFLQTLNDRQFGGFSDWRLPTIYEVARLADYHRFYPSISTIFFPNTFASFYWSSSSVGGYPHYAWGVYMSDGCDYFLDKNRYAGYAMAVRGKSITGDPSWW</sequence>
<dbReference type="InterPro" id="IPR011460">
    <property type="entry name" value="Lcl_C"/>
</dbReference>
<reference evidence="4" key="1">
    <citation type="journal article" date="2020" name="mSystems">
        <title>Genome- and Community-Level Interaction Insights into Carbon Utilization and Element Cycling Functions of Hydrothermarchaeota in Hydrothermal Sediment.</title>
        <authorList>
            <person name="Zhou Z."/>
            <person name="Liu Y."/>
            <person name="Xu W."/>
            <person name="Pan J."/>
            <person name="Luo Z.H."/>
            <person name="Li M."/>
        </authorList>
    </citation>
    <scope>NUCLEOTIDE SEQUENCE [LARGE SCALE GENOMIC DNA]</scope>
    <source>
        <strain evidence="4">SpSt-477</strain>
    </source>
</reference>
<dbReference type="PANTHER" id="PTHR35812">
    <property type="entry name" value="LIPOPROTEIN"/>
    <property type="match status" value="1"/>
</dbReference>
<feature type="signal peptide" evidence="2">
    <location>
        <begin position="1"/>
        <end position="24"/>
    </location>
</feature>
<feature type="domain" description="Lcl C-terminal" evidence="3">
    <location>
        <begin position="84"/>
        <end position="228"/>
    </location>
</feature>
<keyword evidence="2" id="KW-0732">Signal</keyword>
<proteinExistence type="predicted"/>
<evidence type="ECO:0000256" key="2">
    <source>
        <dbReference type="SAM" id="SignalP"/>
    </source>
</evidence>
<organism evidence="4">
    <name type="scientific">Desulfatirhabdium butyrativorans</name>
    <dbReference type="NCBI Taxonomy" id="340467"/>
    <lineage>
        <taxon>Bacteria</taxon>
        <taxon>Pseudomonadati</taxon>
        <taxon>Thermodesulfobacteriota</taxon>
        <taxon>Desulfobacteria</taxon>
        <taxon>Desulfobacterales</taxon>
        <taxon>Desulfatirhabdiaceae</taxon>
        <taxon>Desulfatirhabdium</taxon>
    </lineage>
</organism>
<dbReference type="Pfam" id="PF07603">
    <property type="entry name" value="Lcl_C"/>
    <property type="match status" value="1"/>
</dbReference>
<dbReference type="EMBL" id="DSUH01000202">
    <property type="protein sequence ID" value="HGU32908.1"/>
    <property type="molecule type" value="Genomic_DNA"/>
</dbReference>
<evidence type="ECO:0000313" key="4">
    <source>
        <dbReference type="EMBL" id="HGU32908.1"/>
    </source>
</evidence>
<feature type="region of interest" description="Disordered" evidence="1">
    <location>
        <begin position="28"/>
        <end position="59"/>
    </location>
</feature>